<keyword evidence="4 6" id="KW-0804">Transcription</keyword>
<evidence type="ECO:0000256" key="1">
    <source>
        <dbReference type="ARBA" id="ARBA00004123"/>
    </source>
</evidence>
<dbReference type="GO" id="GO:0005634">
    <property type="term" value="C:nucleus"/>
    <property type="evidence" value="ECO:0007669"/>
    <property type="project" value="UniProtKB-SubCell"/>
</dbReference>
<comment type="subcellular location">
    <subcellularLocation>
        <location evidence="1 6">Nucleus</location>
    </subcellularLocation>
</comment>
<proteinExistence type="predicted"/>
<evidence type="ECO:0000256" key="5">
    <source>
        <dbReference type="ARBA" id="ARBA00023242"/>
    </source>
</evidence>
<dbReference type="Pfam" id="PF04844">
    <property type="entry name" value="Ovate"/>
    <property type="match status" value="1"/>
</dbReference>
<accession>A0AAV2CSX8</accession>
<keyword evidence="10" id="KW-1185">Reference proteome</keyword>
<dbReference type="PROSITE" id="PS51754">
    <property type="entry name" value="OVATE"/>
    <property type="match status" value="1"/>
</dbReference>
<evidence type="ECO:0000256" key="2">
    <source>
        <dbReference type="ARBA" id="ARBA00022491"/>
    </source>
</evidence>
<protein>
    <recommendedName>
        <fullName evidence="6">Transcription repressor</fullName>
    </recommendedName>
    <alternativeName>
        <fullName evidence="6">Ovate family protein</fullName>
    </alternativeName>
</protein>
<dbReference type="InterPro" id="IPR038933">
    <property type="entry name" value="Ovate"/>
</dbReference>
<dbReference type="AlphaFoldDB" id="A0AAV2CSX8"/>
<feature type="compositionally biased region" description="Basic and acidic residues" evidence="7">
    <location>
        <begin position="231"/>
        <end position="244"/>
    </location>
</feature>
<comment type="function">
    <text evidence="6">Transcriptional repressor that regulates multiple aspects of plant growth and development.</text>
</comment>
<dbReference type="EMBL" id="OZ034814">
    <property type="protein sequence ID" value="CAL1359523.1"/>
    <property type="molecule type" value="Genomic_DNA"/>
</dbReference>
<feature type="region of interest" description="Disordered" evidence="7">
    <location>
        <begin position="173"/>
        <end position="264"/>
    </location>
</feature>
<dbReference type="GO" id="GO:0045892">
    <property type="term" value="P:negative regulation of DNA-templated transcription"/>
    <property type="evidence" value="ECO:0007669"/>
    <property type="project" value="UniProtKB-UniRule"/>
</dbReference>
<dbReference type="Proteomes" id="UP001497516">
    <property type="component" value="Chromosome 10"/>
</dbReference>
<keyword evidence="5 6" id="KW-0539">Nucleus</keyword>
<name>A0AAV2CSX8_9ROSI</name>
<dbReference type="PANTHER" id="PTHR33057:SF17">
    <property type="entry name" value="TRANSCRIPTION REPRESSOR OFP8"/>
    <property type="match status" value="1"/>
</dbReference>
<sequence>MENRLSTRISRIFRGSFGSSCRTRNLSDVAEKAVFIPHRQNINNDENGSVSTLKARPFPTICRAATCPETATQVINHCTIPSKRKESHQRRYPPLVPNSGKGFPPDLSSPVSPLTRSYYRKKQSTQKQGTKSKKKKKKKRGGTQKRETSSLMSSSSLDSVYFGGSYYWFSSEDEDEGGGKGDKNGYENDDESDTLFFSSRSLSSDSSALSASRRHRNRRNHRREGYATVESGRKPRGSEIDNSKKGVAKAAAGDAKSGDKSGELPLEGKVKGSFAVVKSSSDPYNDFRTSMVEMIIEKQIFGAKDLEQLLQCFLSLNSDHHHRIIVEVFTEIWEALFSTFY</sequence>
<feature type="compositionally biased region" description="Basic and acidic residues" evidence="7">
    <location>
        <begin position="177"/>
        <end position="186"/>
    </location>
</feature>
<evidence type="ECO:0000256" key="6">
    <source>
        <dbReference type="RuleBase" id="RU367028"/>
    </source>
</evidence>
<keyword evidence="3 6" id="KW-0805">Transcription regulation</keyword>
<gene>
    <name evidence="9" type="ORF">LTRI10_LOCUS7001</name>
</gene>
<evidence type="ECO:0000313" key="10">
    <source>
        <dbReference type="Proteomes" id="UP001497516"/>
    </source>
</evidence>
<feature type="domain" description="OVATE" evidence="8">
    <location>
        <begin position="276"/>
        <end position="335"/>
    </location>
</feature>
<dbReference type="PANTHER" id="PTHR33057">
    <property type="entry name" value="TRANSCRIPTION REPRESSOR OFP7-RELATED"/>
    <property type="match status" value="1"/>
</dbReference>
<evidence type="ECO:0000313" key="9">
    <source>
        <dbReference type="EMBL" id="CAL1359523.1"/>
    </source>
</evidence>
<feature type="region of interest" description="Disordered" evidence="7">
    <location>
        <begin position="80"/>
        <end position="154"/>
    </location>
</feature>
<keyword evidence="2 6" id="KW-0678">Repressor</keyword>
<evidence type="ECO:0000256" key="7">
    <source>
        <dbReference type="SAM" id="MobiDB-lite"/>
    </source>
</evidence>
<evidence type="ECO:0000259" key="8">
    <source>
        <dbReference type="PROSITE" id="PS51754"/>
    </source>
</evidence>
<reference evidence="9 10" key="1">
    <citation type="submission" date="2024-04" db="EMBL/GenBank/DDBJ databases">
        <authorList>
            <person name="Fracassetti M."/>
        </authorList>
    </citation>
    <scope>NUCLEOTIDE SEQUENCE [LARGE SCALE GENOMIC DNA]</scope>
</reference>
<dbReference type="InterPro" id="IPR006458">
    <property type="entry name" value="Ovate_C"/>
</dbReference>
<feature type="compositionally biased region" description="Low complexity" evidence="7">
    <location>
        <begin position="198"/>
        <end position="211"/>
    </location>
</feature>
<organism evidence="9 10">
    <name type="scientific">Linum trigynum</name>
    <dbReference type="NCBI Taxonomy" id="586398"/>
    <lineage>
        <taxon>Eukaryota</taxon>
        <taxon>Viridiplantae</taxon>
        <taxon>Streptophyta</taxon>
        <taxon>Embryophyta</taxon>
        <taxon>Tracheophyta</taxon>
        <taxon>Spermatophyta</taxon>
        <taxon>Magnoliopsida</taxon>
        <taxon>eudicotyledons</taxon>
        <taxon>Gunneridae</taxon>
        <taxon>Pentapetalae</taxon>
        <taxon>rosids</taxon>
        <taxon>fabids</taxon>
        <taxon>Malpighiales</taxon>
        <taxon>Linaceae</taxon>
        <taxon>Linum</taxon>
    </lineage>
</organism>
<feature type="compositionally biased region" description="Basic residues" evidence="7">
    <location>
        <begin position="118"/>
        <end position="143"/>
    </location>
</feature>
<dbReference type="NCBIfam" id="TIGR01568">
    <property type="entry name" value="A_thal_3678"/>
    <property type="match status" value="1"/>
</dbReference>
<evidence type="ECO:0000256" key="4">
    <source>
        <dbReference type="ARBA" id="ARBA00023163"/>
    </source>
</evidence>
<evidence type="ECO:0000256" key="3">
    <source>
        <dbReference type="ARBA" id="ARBA00023015"/>
    </source>
</evidence>
<feature type="compositionally biased region" description="Basic residues" evidence="7">
    <location>
        <begin position="212"/>
        <end position="222"/>
    </location>
</feature>